<feature type="compositionally biased region" description="Basic and acidic residues" evidence="2">
    <location>
        <begin position="371"/>
        <end position="380"/>
    </location>
</feature>
<feature type="compositionally biased region" description="Polar residues" evidence="2">
    <location>
        <begin position="339"/>
        <end position="357"/>
    </location>
</feature>
<feature type="compositionally biased region" description="Polar residues" evidence="2">
    <location>
        <begin position="285"/>
        <end position="297"/>
    </location>
</feature>
<dbReference type="RefSeq" id="XP_044557332.1">
    <property type="nucleotide sequence ID" value="XM_044712765.1"/>
</dbReference>
<feature type="compositionally biased region" description="Polar residues" evidence="2">
    <location>
        <begin position="309"/>
        <end position="323"/>
    </location>
</feature>
<keyword evidence="3" id="KW-0812">Transmembrane</keyword>
<dbReference type="InterPro" id="IPR000315">
    <property type="entry name" value="Znf_B-box"/>
</dbReference>
<dbReference type="GeneID" id="68116084"/>
<reference evidence="5 6" key="1">
    <citation type="journal article" date="2019" name="Sci. Rep.">
        <title>Nanopore sequencing improves the draft genome of the human pathogenic amoeba Naegleria fowleri.</title>
        <authorList>
            <person name="Liechti N."/>
            <person name="Schurch N."/>
            <person name="Bruggmann R."/>
            <person name="Wittwer M."/>
        </authorList>
    </citation>
    <scope>NUCLEOTIDE SEQUENCE [LARGE SCALE GENOMIC DNA]</scope>
    <source>
        <strain evidence="5 6">ATCC 30894</strain>
    </source>
</reference>
<accession>A0A6A5BF87</accession>
<feature type="compositionally biased region" description="Low complexity" evidence="2">
    <location>
        <begin position="265"/>
        <end position="275"/>
    </location>
</feature>
<keyword evidence="3" id="KW-0472">Membrane</keyword>
<evidence type="ECO:0000259" key="4">
    <source>
        <dbReference type="PROSITE" id="PS50119"/>
    </source>
</evidence>
<comment type="caution">
    <text evidence="5">The sequence shown here is derived from an EMBL/GenBank/DDBJ whole genome shotgun (WGS) entry which is preliminary data.</text>
</comment>
<dbReference type="VEuPathDB" id="AmoebaDB:FDP41_008867"/>
<sequence length="540" mass="62870">MCYGREEFNMTCLEYDEKQLYLFGPPVYLKVLSYGPFFTRLPGEVLSLFYKRTITEAQQRYMDNQQKWNDYLIKKQQAMKELEEKKKASPIYQMVNPFIEWIQVYPNYLWFPIVCVIGLFMYLIFLLALRFCVARYVQKKRKEKIKLYLKEKKEIKEKLKAFLPPKFREEMTSDEDNDNHDGQDMSRNNNPQQRTLSCKPKDSKSSHSSESDQDTEEDDDHSLERKKFIKTPKNKDHTNSPIIGRNTPGSMERTFSRDHDSQQAITTTNRNNINTPKSRPLPNPRSYNSPSTRFQSSSLNQIQINIQDIGASSQRSIPSSPIASNYRKKPLPNPLISKHFSTAPTPKGGNTSHSNVSLIKDNNAPQNDENDSNHRRDEIAHTSNQSRSNSQKSSSKTNPPLLPKRPKYLVCGKCGAMARVWCHSCDNYLCIDCDQQDDRSHSERSKSKVMICDHCMQPRSELKEHFLKGSSFKLFGCKMCMEELYKERKVNRVGSIIKRCTKCMDEEISRTNPQTKLCDNCIYFSYCIFHHHVPLELVYS</sequence>
<keyword evidence="6" id="KW-1185">Reference proteome</keyword>
<dbReference type="VEuPathDB" id="AmoebaDB:NfTy_048030"/>
<feature type="transmembrane region" description="Helical" evidence="3">
    <location>
        <begin position="108"/>
        <end position="133"/>
    </location>
</feature>
<dbReference type="PROSITE" id="PS50119">
    <property type="entry name" value="ZF_BBOX"/>
    <property type="match status" value="1"/>
</dbReference>
<keyword evidence="1" id="KW-0863">Zinc-finger</keyword>
<keyword evidence="1" id="KW-0479">Metal-binding</keyword>
<feature type="compositionally biased region" description="Basic and acidic residues" evidence="2">
    <location>
        <begin position="199"/>
        <end position="210"/>
    </location>
</feature>
<dbReference type="EMBL" id="VFQX01000066">
    <property type="protein sequence ID" value="KAF0972618.1"/>
    <property type="molecule type" value="Genomic_DNA"/>
</dbReference>
<dbReference type="GO" id="GO:0008270">
    <property type="term" value="F:zinc ion binding"/>
    <property type="evidence" value="ECO:0007669"/>
    <property type="project" value="UniProtKB-KW"/>
</dbReference>
<feature type="domain" description="B box-type" evidence="4">
    <location>
        <begin position="406"/>
        <end position="459"/>
    </location>
</feature>
<proteinExistence type="predicted"/>
<feature type="compositionally biased region" description="Acidic residues" evidence="2">
    <location>
        <begin position="211"/>
        <end position="221"/>
    </location>
</feature>
<feature type="compositionally biased region" description="Polar residues" evidence="2">
    <location>
        <begin position="185"/>
        <end position="196"/>
    </location>
</feature>
<name>A0A6A5BF87_NAEFO</name>
<gene>
    <name evidence="5" type="ORF">FDP41_008867</name>
</gene>
<keyword evidence="3" id="KW-1133">Transmembrane helix</keyword>
<organism evidence="5 6">
    <name type="scientific">Naegleria fowleri</name>
    <name type="common">Brain eating amoeba</name>
    <dbReference type="NCBI Taxonomy" id="5763"/>
    <lineage>
        <taxon>Eukaryota</taxon>
        <taxon>Discoba</taxon>
        <taxon>Heterolobosea</taxon>
        <taxon>Tetramitia</taxon>
        <taxon>Eutetramitia</taxon>
        <taxon>Vahlkampfiidae</taxon>
        <taxon>Naegleria</taxon>
    </lineage>
</organism>
<evidence type="ECO:0000256" key="1">
    <source>
        <dbReference type="PROSITE-ProRule" id="PRU00024"/>
    </source>
</evidence>
<keyword evidence="1" id="KW-0862">Zinc</keyword>
<evidence type="ECO:0000313" key="6">
    <source>
        <dbReference type="Proteomes" id="UP000444721"/>
    </source>
</evidence>
<dbReference type="AlphaFoldDB" id="A0A6A5BF87"/>
<evidence type="ECO:0000256" key="3">
    <source>
        <dbReference type="SAM" id="Phobius"/>
    </source>
</evidence>
<protein>
    <recommendedName>
        <fullName evidence="4">B box-type domain-containing protein</fullName>
    </recommendedName>
</protein>
<evidence type="ECO:0000256" key="2">
    <source>
        <dbReference type="SAM" id="MobiDB-lite"/>
    </source>
</evidence>
<evidence type="ECO:0000313" key="5">
    <source>
        <dbReference type="EMBL" id="KAF0972618.1"/>
    </source>
</evidence>
<dbReference type="Proteomes" id="UP000444721">
    <property type="component" value="Unassembled WGS sequence"/>
</dbReference>
<feature type="region of interest" description="Disordered" evidence="2">
    <location>
        <begin position="166"/>
        <end position="297"/>
    </location>
</feature>
<feature type="region of interest" description="Disordered" evidence="2">
    <location>
        <begin position="309"/>
        <end position="401"/>
    </location>
</feature>
<feature type="compositionally biased region" description="Low complexity" evidence="2">
    <location>
        <begin position="383"/>
        <end position="396"/>
    </location>
</feature>